<feature type="compositionally biased region" description="Gly residues" evidence="1">
    <location>
        <begin position="185"/>
        <end position="205"/>
    </location>
</feature>
<dbReference type="EMBL" id="JBHXKZ010000032">
    <property type="protein sequence ID" value="MFD4826755.1"/>
    <property type="molecule type" value="Genomic_DNA"/>
</dbReference>
<organism evidence="2 3">
    <name type="scientific">Streptomyces rubiginosohelvolus</name>
    <dbReference type="NCBI Taxonomy" id="67362"/>
    <lineage>
        <taxon>Bacteria</taxon>
        <taxon>Bacillati</taxon>
        <taxon>Actinomycetota</taxon>
        <taxon>Actinomycetes</taxon>
        <taxon>Kitasatosporales</taxon>
        <taxon>Streptomycetaceae</taxon>
        <taxon>Streptomyces</taxon>
    </lineage>
</organism>
<dbReference type="Proteomes" id="UP001598352">
    <property type="component" value="Unassembled WGS sequence"/>
</dbReference>
<evidence type="ECO:0000256" key="1">
    <source>
        <dbReference type="SAM" id="MobiDB-lite"/>
    </source>
</evidence>
<comment type="caution">
    <text evidence="2">The sequence shown here is derived from an EMBL/GenBank/DDBJ whole genome shotgun (WGS) entry which is preliminary data.</text>
</comment>
<proteinExistence type="predicted"/>
<keyword evidence="3" id="KW-1185">Reference proteome</keyword>
<sequence length="205" mass="21342">MGEAMARSWRRRTAAQGGAALDRYAYAFLAGGRQRVVESAVVALTEQGVLSLRAARLRATGEVRAGHAVEEAVMAACPRSRRVQEVIDRVGCSQPVDDIARRLVRLGLLSRRRQRVTRRGRRLLVAAVAEGGLPAYVLEGPATLPTGPVRHGLLAAHPIPDGLGRALRSMGRALDDRHDAPAGDTGVGGSSGGSGWGGGSGGGGD</sequence>
<dbReference type="InterPro" id="IPR026467">
    <property type="entry name" value="Ser/Gly_Cys_C_dom"/>
</dbReference>
<evidence type="ECO:0000313" key="2">
    <source>
        <dbReference type="EMBL" id="MFD4826755.1"/>
    </source>
</evidence>
<evidence type="ECO:0000313" key="3">
    <source>
        <dbReference type="Proteomes" id="UP001598352"/>
    </source>
</evidence>
<dbReference type="NCBIfam" id="TIGR04222">
    <property type="entry name" value="near_uncomplex"/>
    <property type="match status" value="1"/>
</dbReference>
<reference evidence="2 3" key="1">
    <citation type="submission" date="2024-09" db="EMBL/GenBank/DDBJ databases">
        <title>The Natural Products Discovery Center: Release of the First 8490 Sequenced Strains for Exploring Actinobacteria Biosynthetic Diversity.</title>
        <authorList>
            <person name="Kalkreuter E."/>
            <person name="Kautsar S.A."/>
            <person name="Yang D."/>
            <person name="Bader C.D."/>
            <person name="Teijaro C.N."/>
            <person name="Fluegel L."/>
            <person name="Davis C.M."/>
            <person name="Simpson J.R."/>
            <person name="Lauterbach L."/>
            <person name="Steele A.D."/>
            <person name="Gui C."/>
            <person name="Meng S."/>
            <person name="Li G."/>
            <person name="Viehrig K."/>
            <person name="Ye F."/>
            <person name="Su P."/>
            <person name="Kiefer A.F."/>
            <person name="Nichols A."/>
            <person name="Cepeda A.J."/>
            <person name="Yan W."/>
            <person name="Fan B."/>
            <person name="Jiang Y."/>
            <person name="Adhikari A."/>
            <person name="Zheng C.-J."/>
            <person name="Schuster L."/>
            <person name="Cowan T.M."/>
            <person name="Smanski M.J."/>
            <person name="Chevrette M.G."/>
            <person name="De Carvalho L.P.S."/>
            <person name="Shen B."/>
        </authorList>
    </citation>
    <scope>NUCLEOTIDE SEQUENCE [LARGE SCALE GENOMIC DNA]</scope>
    <source>
        <strain evidence="2 3">NPDC058428</strain>
    </source>
</reference>
<accession>A0ABW6FAJ9</accession>
<feature type="region of interest" description="Disordered" evidence="1">
    <location>
        <begin position="175"/>
        <end position="205"/>
    </location>
</feature>
<dbReference type="RefSeq" id="WP_382776912.1">
    <property type="nucleotide sequence ID" value="NZ_JBHXKZ010000032.1"/>
</dbReference>
<gene>
    <name evidence="2" type="ORF">ACFWOQ_29720</name>
</gene>
<protein>
    <submittedName>
        <fullName evidence="2">TIGR04222 domain-containing membrane protein</fullName>
    </submittedName>
</protein>
<name>A0ABW6FAJ9_9ACTN</name>